<keyword evidence="13" id="KW-1185">Reference proteome</keyword>
<dbReference type="InterPro" id="IPR011050">
    <property type="entry name" value="Pectin_lyase_fold/virulence"/>
</dbReference>
<organismHost>
    <name type="scientific">Equus caballus</name>
    <name type="common">Horse</name>
    <dbReference type="NCBI Taxonomy" id="9796"/>
</organismHost>
<dbReference type="Gene3D" id="2.160.20.10">
    <property type="entry name" value="Single-stranded right-handed beta-helix, Pectin lyase-like"/>
    <property type="match status" value="1"/>
</dbReference>
<keyword evidence="7" id="KW-0945">Host-virus interaction</keyword>
<evidence type="ECO:0000256" key="10">
    <source>
        <dbReference type="ARBA" id="ARBA00046084"/>
    </source>
</evidence>
<dbReference type="InterPro" id="IPR012334">
    <property type="entry name" value="Pectin_lyas_fold"/>
</dbReference>
<dbReference type="GeneID" id="25395996"/>
<evidence type="ECO:0000256" key="2">
    <source>
        <dbReference type="ARBA" id="ARBA00004192"/>
    </source>
</evidence>
<dbReference type="GO" id="GO:0030430">
    <property type="term" value="C:host cell cytoplasm"/>
    <property type="evidence" value="ECO:0007669"/>
    <property type="project" value="UniProtKB-SubCell"/>
</dbReference>
<accession>A0A0K1DCG4</accession>
<dbReference type="GO" id="GO:0052150">
    <property type="term" value="P:symbiont-mediated perturbation of host apoptosis"/>
    <property type="evidence" value="ECO:0007669"/>
    <property type="project" value="UniProtKB-KW"/>
</dbReference>
<protein>
    <recommendedName>
        <fullName evidence="4">E1B 55 kDa protein</fullName>
    </recommendedName>
    <alternativeName>
        <fullName evidence="8">E1B protein, large T-antigen</fullName>
    </alternativeName>
    <alternativeName>
        <fullName evidence="9">E1B-495R</fullName>
    </alternativeName>
</protein>
<dbReference type="EMBL" id="KT160425">
    <property type="protein sequence ID" value="AKT26018.1"/>
    <property type="molecule type" value="Genomic_DNA"/>
</dbReference>
<keyword evidence="6" id="KW-1035">Host cytoplasm</keyword>
<proteinExistence type="inferred from homology"/>
<dbReference type="SUPFAM" id="SSF51126">
    <property type="entry name" value="Pectin lyase-like"/>
    <property type="match status" value="1"/>
</dbReference>
<evidence type="ECO:0000256" key="11">
    <source>
        <dbReference type="ARBA" id="ARBA00046912"/>
    </source>
</evidence>
<evidence type="ECO:0000256" key="8">
    <source>
        <dbReference type="ARBA" id="ARBA00030428"/>
    </source>
</evidence>
<evidence type="ECO:0000313" key="13">
    <source>
        <dbReference type="Proteomes" id="UP000102399"/>
    </source>
</evidence>
<comment type="subcellular location">
    <subcellularLocation>
        <location evidence="2">Host cytoplasm</location>
    </subcellularLocation>
    <subcellularLocation>
        <location evidence="1">Host nucleus</location>
    </subcellularLocation>
</comment>
<dbReference type="RefSeq" id="YP_009162342.1">
    <property type="nucleotide sequence ID" value="NC_027705.1"/>
</dbReference>
<dbReference type="InterPro" id="IPR002612">
    <property type="entry name" value="Adeno_E1B_55kDa"/>
</dbReference>
<evidence type="ECO:0000256" key="1">
    <source>
        <dbReference type="ARBA" id="ARBA00004147"/>
    </source>
</evidence>
<reference evidence="12 13" key="1">
    <citation type="journal article" date="2015" name="Vet. Microbiol.">
        <title>Characterisation of the Equine adenovirus 2 genome.</title>
        <authorList>
            <person name="Giles C."/>
            <person name="Vanniasinkam T."/>
            <person name="Barton M."/>
            <person name="Mahony T.J."/>
        </authorList>
    </citation>
    <scope>NUCLEOTIDE SEQUENCE [LARGE SCALE GENOMIC DNA]</scope>
    <source>
        <strain evidence="12">EAdV2.385/75.9</strain>
    </source>
</reference>
<sequence>MAAIQPDSAEGGVEEHRSVKRKRILFPYSELLRRYHDGQLSDFDDRYSFDQIETCVVTRGADLERALNESVKVALDPTVTYCLTAPIRVVRPCYLIGNGAKIRVQRGITPAVIVLNSLPGPQIGGIPCATFHNVKFVGYEDQGVIMCTKTHTLLHGVEFINVGGTAVRVTCGFTAKGCSFVNCSRGLKIDGDYSVNIKYCSFENCTVAVVCKTDIVFKCNTVTLSESALLLWGSGVIKNNAIISCTDKKPSLLTCLGATVAPLATFHFVPHLGKKYPVFKENTMQRGIVFLGRRKGVFNPERCNFSYTHLVLDVNVGPSLCLWGNFDQSVSVCRIKCSKTNSALTQCECGSKHIAPQPSFTILTSEFINDPTRNTCHALDYSSDEED</sequence>
<evidence type="ECO:0000256" key="7">
    <source>
        <dbReference type="ARBA" id="ARBA00023323"/>
    </source>
</evidence>
<dbReference type="KEGG" id="vg:25395996"/>
<name>A0A0K1DCG4_ADEE2</name>
<gene>
    <name evidence="12" type="primary">E1b</name>
</gene>
<evidence type="ECO:0000256" key="6">
    <source>
        <dbReference type="ARBA" id="ARBA00023200"/>
    </source>
</evidence>
<evidence type="ECO:0000313" key="12">
    <source>
        <dbReference type="EMBL" id="AKT26018.1"/>
    </source>
</evidence>
<comment type="function">
    <text evidence="10">Plays a major role to prevent cellular inhibition of viral genome replication. Assembles an SCF-like E3 ubiquitin ligase complex based on the cellular proteins ELOB, ELOC, CUL5 and RBX1, in cooperation with viral E4orf6. This viral RING-type ligase ubiquitinates cellular substrates and targets them to proteasomal degradation: TP53/p53, LIG4, MRE11-RAD50-NBS1 (MRN) complex, ITGA3, DAXX and BLM. E1B-55K probably acts as the substrate-specific adapter of the SCF-like E3 ubiquitin ligase complex. Degradation of host TP53/p53 activity is essential for preventing E1A-induced TP53 accumulation that would otherwise lead to cell apoptosis and growth arrest. E1B-55K also inactivates TP53 transcription-factor activity by binding its transactivation domain. E1B-55K also functions as a SUMO1 E3 ligase for TP53 which causes the latter to be sequestered in promyelocytic leukemia (PML) nuclear bodies thereby contributing to maximal inhibition of TP53 function.</text>
</comment>
<evidence type="ECO:0000256" key="9">
    <source>
        <dbReference type="ARBA" id="ARBA00031863"/>
    </source>
</evidence>
<comment type="similarity">
    <text evidence="3">Belongs to the adenoviridae E1B 55 kDa protein family.</text>
</comment>
<evidence type="ECO:0000256" key="5">
    <source>
        <dbReference type="ARBA" id="ARBA00022518"/>
    </source>
</evidence>
<dbReference type="Pfam" id="PF01696">
    <property type="entry name" value="Adeno_E1B_55K"/>
    <property type="match status" value="1"/>
</dbReference>
<organism evidence="12 13">
    <name type="scientific">Equine adenovirus B serotype 2</name>
    <name type="common">EAdV-2</name>
    <name type="synonym">Equine adenovirus 2</name>
    <dbReference type="NCBI Taxonomy" id="67603"/>
    <lineage>
        <taxon>Viruses</taxon>
        <taxon>Varidnaviria</taxon>
        <taxon>Bamfordvirae</taxon>
        <taxon>Preplasmiviricota</taxon>
        <taxon>Polisuviricotina</taxon>
        <taxon>Pharingeaviricetes</taxon>
        <taxon>Rowavirales</taxon>
        <taxon>Adenoviridae</taxon>
        <taxon>Mastadenovirus</taxon>
        <taxon>Mastadenovirus equidae</taxon>
        <taxon>Equine mastadenovirus B</taxon>
    </lineage>
</organism>
<comment type="subunit">
    <text evidence="11">Interacts with host PML-4 and PML-5; this interaction promotes efficient subnuclear targeting of E1B-55K to PML nuclear bodies. Interacts with E4-ORF3 protein. Interacts with E4-ORF6 protein.</text>
</comment>
<dbReference type="OrthoDB" id="3297at10239"/>
<dbReference type="GO" id="GO:0042025">
    <property type="term" value="C:host cell nucleus"/>
    <property type="evidence" value="ECO:0007669"/>
    <property type="project" value="UniProtKB-SubCell"/>
</dbReference>
<keyword evidence="7" id="KW-1119">Modulation of host cell apoptosis by virus</keyword>
<keyword evidence="5" id="KW-0244">Early protein</keyword>
<dbReference type="Proteomes" id="UP000102399">
    <property type="component" value="Segment"/>
</dbReference>
<evidence type="ECO:0000256" key="3">
    <source>
        <dbReference type="ARBA" id="ARBA00008605"/>
    </source>
</evidence>
<evidence type="ECO:0000256" key="4">
    <source>
        <dbReference type="ARBA" id="ARBA00022118"/>
    </source>
</evidence>